<sequence>MDNDAEVGQAYHTVQLSTKEMLKNNRRQHYCNMIDLLTSSCKASGLLNTSFTNEELVQFWLSDILPLMFDDDRSIQNCAVAALAEALVALDVTVIHEAKCWPQLRSEFVNNYTKLIGEMRDAKNNNWHKIWTLLVQIMDCELLRGCTYINKFLAIVELGFRNSDNGVRSEAFLCWRVLIKIFAAYNELAAGKRLRLLLIPLRTSQSRSSHVSSIKLRVWWYLITCLDTELPKMFDNAVEYFLSFLFGSGSRNQATGLAHSYQTARELALPCLVALWNMEPASEGLQRSLRELRLEALAQPSPLMNVEHMEQHWRPMLAAVVSAIRLVCQQDDSTETEQELLHLLLRNLTLAMHKLRVTPFIVASCGELEKTLPGDGRVVRSFFNTYAGAAGVSQRVDSLQVLEAYLKLCLKSRAEVPPAILQRCIALIYAPDQLEAHNTSQFRLLNDFAVLLMQSNDEEDYEAFGVKLHIWRQISQSLLSYLRENPLEYRVAHNALLLDNWILWPLQTCASFAGRRAHSAFDGVFCDQWKQLINAGHNANERKDFVTQLKTALIDLLKNSSKEEPRFAELFDVYVSAVLKLGICKDAPLYKEVFAVLQALFERPALSQSLLEGCLNTLRNLVLELRQNELMVIFDALKPTLAAALQCWSKRKCDGSFLSEWKRAIQEKFRKLAMKSMANQVKELFKGDDLFVIIPSVWSLNPDKLTDRQKERLAEKSDIPALYNDMSQSQDASIKPWTPKKVVIAKSKQSELAIGGGDRDAEADDDVVIIVESPTDELLATPQVPSTPTRRRQTIDQPESNSTEKYNFRKPRTQAEQEEERTTSKSSPASSEDTPIRQTRQRAAQKDNKAEQPAAAVEKLRSPRKQATTTATPTAAVSKLVLSAAGKSKDAAKPTTMQSEDLFGDLATPSSLQASGQLQSELAKKATSAPETQLSTSLEPLPAELISEPLPMTETSPRKNTPRLCNLNSPPDRKQTNNSTSPTLRPKPSAHLTGRGAQLINMIRNKKLDATALSSAGSSALAGPSTRSQVTPARLNERSELVSTPTCELNELAMEHTSTPIQQAKELLIFSKRLPSPSASPSASILKRKLRCESMDDFESPAMKRKRVSFHDPPVSVTKEYLRDGDETRSSKPKRCLLPDKTTTAAPSETRQALKRRGRLDSIIEIEKFAHEQTARSADKSLDKSQDGIEDEAFATLKWNDTTTTAMHTGDADKQPPQSEPDAAASTTATASTTTVLPSRDLAILNADAALQLVVEQCSLDNVLERYLAKASGSSANLKSALTLAKVLSQQMNSNDKLKTSVLETLSENHSKEFLDHAVRENLSSVVCDRLNPNSVLEYVCAKSKINNSCRSSLLAQVPAMIRLEAERMALLQQLLQQCSLNDDQLLDLIAQLMQLRGDKTSERNSSSGGNSCNIANDDNVAETAADSSSNL</sequence>
<evidence type="ECO:0000256" key="7">
    <source>
        <dbReference type="SAM" id="MobiDB-lite"/>
    </source>
</evidence>
<feature type="region of interest" description="Disordered" evidence="7">
    <location>
        <begin position="912"/>
        <end position="994"/>
    </location>
</feature>
<dbReference type="InterPro" id="IPR016024">
    <property type="entry name" value="ARM-type_fold"/>
</dbReference>
<evidence type="ECO:0000313" key="10">
    <source>
        <dbReference type="Proteomes" id="UP001200034"/>
    </source>
</evidence>
<dbReference type="GO" id="GO:0140445">
    <property type="term" value="C:chromosome, telomeric repeat region"/>
    <property type="evidence" value="ECO:0007669"/>
    <property type="project" value="TreeGrafter"/>
</dbReference>
<keyword evidence="4" id="KW-0779">Telomere</keyword>
<feature type="compositionally biased region" description="Polar residues" evidence="7">
    <location>
        <begin position="795"/>
        <end position="805"/>
    </location>
</feature>
<feature type="region of interest" description="Disordered" evidence="7">
    <location>
        <begin position="1206"/>
        <end position="1232"/>
    </location>
</feature>
<dbReference type="Proteomes" id="UP001200034">
    <property type="component" value="Unassembled WGS sequence"/>
</dbReference>
<dbReference type="PANTHER" id="PTHR22928:SF3">
    <property type="entry name" value="TELOMERE-ASSOCIATED PROTEIN RIF1"/>
    <property type="match status" value="1"/>
</dbReference>
<keyword evidence="5" id="KW-0539">Nucleus</keyword>
<dbReference type="GO" id="GO:0000723">
    <property type="term" value="P:telomere maintenance"/>
    <property type="evidence" value="ECO:0007669"/>
    <property type="project" value="TreeGrafter"/>
</dbReference>
<proteinExistence type="predicted"/>
<dbReference type="EMBL" id="JAJJHW010002585">
    <property type="protein sequence ID" value="KAH8371416.1"/>
    <property type="molecule type" value="Genomic_DNA"/>
</dbReference>
<comment type="subcellular location">
    <subcellularLocation>
        <location evidence="2">Chromosome</location>
        <location evidence="2">Telomere</location>
    </subcellularLocation>
    <subcellularLocation>
        <location evidence="1">Nucleus</location>
    </subcellularLocation>
</comment>
<feature type="region of interest" description="Disordered" evidence="7">
    <location>
        <begin position="1400"/>
        <end position="1432"/>
    </location>
</feature>
<keyword evidence="6" id="KW-0131">Cell cycle</keyword>
<dbReference type="SUPFAM" id="SSF48371">
    <property type="entry name" value="ARM repeat"/>
    <property type="match status" value="1"/>
</dbReference>
<evidence type="ECO:0000256" key="3">
    <source>
        <dbReference type="ARBA" id="ARBA00022454"/>
    </source>
</evidence>
<feature type="region of interest" description="Disordered" evidence="7">
    <location>
        <begin position="772"/>
        <end position="874"/>
    </location>
</feature>
<dbReference type="Pfam" id="PF12231">
    <property type="entry name" value="Rif1_N"/>
    <property type="match status" value="1"/>
</dbReference>
<feature type="compositionally biased region" description="Polar residues" evidence="7">
    <location>
        <begin position="1404"/>
        <end position="1417"/>
    </location>
</feature>
<dbReference type="InterPro" id="IPR022031">
    <property type="entry name" value="Rif1_N"/>
</dbReference>
<dbReference type="PANTHER" id="PTHR22928">
    <property type="entry name" value="TELOMERE-ASSOCIATED PROTEIN RIF1"/>
    <property type="match status" value="1"/>
</dbReference>
<evidence type="ECO:0000259" key="8">
    <source>
        <dbReference type="Pfam" id="PF12231"/>
    </source>
</evidence>
<feature type="compositionally biased region" description="Low complexity" evidence="7">
    <location>
        <begin position="1223"/>
        <end position="1232"/>
    </location>
</feature>
<name>A0AAD4K199_9MUSC</name>
<keyword evidence="10" id="KW-1185">Reference proteome</keyword>
<accession>A0AAD4K199</accession>
<feature type="compositionally biased region" description="Polar residues" evidence="7">
    <location>
        <begin position="1141"/>
        <end position="1151"/>
    </location>
</feature>
<gene>
    <name evidence="9" type="ORF">KR093_007218</name>
</gene>
<evidence type="ECO:0000256" key="5">
    <source>
        <dbReference type="ARBA" id="ARBA00023242"/>
    </source>
</evidence>
<comment type="caution">
    <text evidence="9">The sequence shown here is derived from an EMBL/GenBank/DDBJ whole genome shotgun (WGS) entry which is preliminary data.</text>
</comment>
<feature type="domain" description="Telomere-associated protein Rif1 N-terminal" evidence="8">
    <location>
        <begin position="58"/>
        <end position="238"/>
    </location>
</feature>
<feature type="compositionally biased region" description="Polar residues" evidence="7">
    <location>
        <begin position="824"/>
        <end position="842"/>
    </location>
</feature>
<feature type="region of interest" description="Disordered" evidence="7">
    <location>
        <begin position="1119"/>
        <end position="1157"/>
    </location>
</feature>
<keyword evidence="3" id="KW-0158">Chromosome</keyword>
<protein>
    <recommendedName>
        <fullName evidence="8">Telomere-associated protein Rif1 N-terminal domain-containing protein</fullName>
    </recommendedName>
</protein>
<feature type="compositionally biased region" description="Polar residues" evidence="7">
    <location>
        <begin position="929"/>
        <end position="938"/>
    </location>
</feature>
<feature type="compositionally biased region" description="Basic and acidic residues" evidence="7">
    <location>
        <begin position="1120"/>
        <end position="1130"/>
    </location>
</feature>
<evidence type="ECO:0000256" key="1">
    <source>
        <dbReference type="ARBA" id="ARBA00004123"/>
    </source>
</evidence>
<evidence type="ECO:0000313" key="9">
    <source>
        <dbReference type="EMBL" id="KAH8371416.1"/>
    </source>
</evidence>
<reference evidence="9" key="1">
    <citation type="journal article" date="2021" name="Mol. Ecol. Resour.">
        <title>Phylogenomic analyses of the genus Drosophila reveals genomic signals of climate adaptation.</title>
        <authorList>
            <person name="Li F."/>
            <person name="Rane R.V."/>
            <person name="Luria V."/>
            <person name="Xiong Z."/>
            <person name="Chen J."/>
            <person name="Li Z."/>
            <person name="Catullo R.A."/>
            <person name="Griffin P.C."/>
            <person name="Schiffer M."/>
            <person name="Pearce S."/>
            <person name="Lee S.F."/>
            <person name="McElroy K."/>
            <person name="Stocker A."/>
            <person name="Shirriffs J."/>
            <person name="Cockerell F."/>
            <person name="Coppin C."/>
            <person name="Sgro C.M."/>
            <person name="Karger A."/>
            <person name="Cain J.W."/>
            <person name="Weber J.A."/>
            <person name="Santpere G."/>
            <person name="Kirschner M.W."/>
            <person name="Hoffmann A.A."/>
            <person name="Oakeshott J.G."/>
            <person name="Zhang G."/>
        </authorList>
    </citation>
    <scope>NUCLEOTIDE SEQUENCE</scope>
    <source>
        <strain evidence="9">BGI-SZ-2011g</strain>
    </source>
</reference>
<organism evidence="9 10">
    <name type="scientific">Drosophila rubida</name>
    <dbReference type="NCBI Taxonomy" id="30044"/>
    <lineage>
        <taxon>Eukaryota</taxon>
        <taxon>Metazoa</taxon>
        <taxon>Ecdysozoa</taxon>
        <taxon>Arthropoda</taxon>
        <taxon>Hexapoda</taxon>
        <taxon>Insecta</taxon>
        <taxon>Pterygota</taxon>
        <taxon>Neoptera</taxon>
        <taxon>Endopterygota</taxon>
        <taxon>Diptera</taxon>
        <taxon>Brachycera</taxon>
        <taxon>Muscomorpha</taxon>
        <taxon>Ephydroidea</taxon>
        <taxon>Drosophilidae</taxon>
        <taxon>Drosophila</taxon>
    </lineage>
</organism>
<evidence type="ECO:0000256" key="2">
    <source>
        <dbReference type="ARBA" id="ARBA00004574"/>
    </source>
</evidence>
<dbReference type="GO" id="GO:0005634">
    <property type="term" value="C:nucleus"/>
    <property type="evidence" value="ECO:0007669"/>
    <property type="project" value="UniProtKB-SubCell"/>
</dbReference>
<evidence type="ECO:0000256" key="6">
    <source>
        <dbReference type="ARBA" id="ARBA00023306"/>
    </source>
</evidence>
<evidence type="ECO:0000256" key="4">
    <source>
        <dbReference type="ARBA" id="ARBA00022895"/>
    </source>
</evidence>